<evidence type="ECO:0000256" key="3">
    <source>
        <dbReference type="ARBA" id="ARBA00022723"/>
    </source>
</evidence>
<dbReference type="PROSITE" id="PS00086">
    <property type="entry name" value="CYTOCHROME_P450"/>
    <property type="match status" value="1"/>
</dbReference>
<evidence type="ECO:0000256" key="7">
    <source>
        <dbReference type="RuleBase" id="RU000461"/>
    </source>
</evidence>
<feature type="binding site" description="axial binding residue" evidence="6">
    <location>
        <position position="462"/>
    </location>
    <ligand>
        <name>heme</name>
        <dbReference type="ChEBI" id="CHEBI:30413"/>
    </ligand>
    <ligandPart>
        <name>Fe</name>
        <dbReference type="ChEBI" id="CHEBI:18248"/>
    </ligandPart>
</feature>
<dbReference type="CDD" id="cd11060">
    <property type="entry name" value="CYP57A1-like"/>
    <property type="match status" value="1"/>
</dbReference>
<evidence type="ECO:0000313" key="10">
    <source>
        <dbReference type="Proteomes" id="UP001147733"/>
    </source>
</evidence>
<dbReference type="InterPro" id="IPR036396">
    <property type="entry name" value="Cyt_P450_sf"/>
</dbReference>
<reference evidence="9" key="1">
    <citation type="submission" date="2022-11" db="EMBL/GenBank/DDBJ databases">
        <authorList>
            <person name="Petersen C."/>
        </authorList>
    </citation>
    <scope>NUCLEOTIDE SEQUENCE</scope>
    <source>
        <strain evidence="9">IBT 23319</strain>
    </source>
</reference>
<keyword evidence="7" id="KW-0503">Monooxygenase</keyword>
<protein>
    <recommendedName>
        <fullName evidence="11">Cytochrome P450</fullName>
    </recommendedName>
</protein>
<evidence type="ECO:0000256" key="4">
    <source>
        <dbReference type="ARBA" id="ARBA00023002"/>
    </source>
</evidence>
<dbReference type="GO" id="GO:0005506">
    <property type="term" value="F:iron ion binding"/>
    <property type="evidence" value="ECO:0007669"/>
    <property type="project" value="InterPro"/>
</dbReference>
<organism evidence="9 10">
    <name type="scientific">Penicillium citrinum</name>
    <dbReference type="NCBI Taxonomy" id="5077"/>
    <lineage>
        <taxon>Eukaryota</taxon>
        <taxon>Fungi</taxon>
        <taxon>Dikarya</taxon>
        <taxon>Ascomycota</taxon>
        <taxon>Pezizomycotina</taxon>
        <taxon>Eurotiomycetes</taxon>
        <taxon>Eurotiomycetidae</taxon>
        <taxon>Eurotiales</taxon>
        <taxon>Aspergillaceae</taxon>
        <taxon>Penicillium</taxon>
    </lineage>
</organism>
<name>A0A9W9NVN4_PENCI</name>
<dbReference type="GO" id="GO:0016705">
    <property type="term" value="F:oxidoreductase activity, acting on paired donors, with incorporation or reduction of molecular oxygen"/>
    <property type="evidence" value="ECO:0007669"/>
    <property type="project" value="InterPro"/>
</dbReference>
<keyword evidence="4 7" id="KW-0560">Oxidoreductase</keyword>
<dbReference type="SUPFAM" id="SSF48264">
    <property type="entry name" value="Cytochrome P450"/>
    <property type="match status" value="1"/>
</dbReference>
<keyword evidence="3 6" id="KW-0479">Metal-binding</keyword>
<evidence type="ECO:0008006" key="11">
    <source>
        <dbReference type="Google" id="ProtNLM"/>
    </source>
</evidence>
<comment type="cofactor">
    <cofactor evidence="1 6">
        <name>heme</name>
        <dbReference type="ChEBI" id="CHEBI:30413"/>
    </cofactor>
</comment>
<comment type="caution">
    <text evidence="9">The sequence shown here is derived from an EMBL/GenBank/DDBJ whole genome shotgun (WGS) entry which is preliminary data.</text>
</comment>
<dbReference type="GeneID" id="81384782"/>
<reference evidence="9" key="2">
    <citation type="journal article" date="2023" name="IMA Fungus">
        <title>Comparative genomic study of the Penicillium genus elucidates a diverse pangenome and 15 lateral gene transfer events.</title>
        <authorList>
            <person name="Petersen C."/>
            <person name="Sorensen T."/>
            <person name="Nielsen M.R."/>
            <person name="Sondergaard T.E."/>
            <person name="Sorensen J.L."/>
            <person name="Fitzpatrick D.A."/>
            <person name="Frisvad J.C."/>
            <person name="Nielsen K.L."/>
        </authorList>
    </citation>
    <scope>NUCLEOTIDE SEQUENCE</scope>
    <source>
        <strain evidence="9">IBT 23319</strain>
    </source>
</reference>
<gene>
    <name evidence="9" type="ORF">N7469_006697</name>
</gene>
<evidence type="ECO:0000256" key="6">
    <source>
        <dbReference type="PIRSR" id="PIRSR602401-1"/>
    </source>
</evidence>
<dbReference type="EMBL" id="JAPQKT010000006">
    <property type="protein sequence ID" value="KAJ5226691.1"/>
    <property type="molecule type" value="Genomic_DNA"/>
</dbReference>
<dbReference type="Proteomes" id="UP001147733">
    <property type="component" value="Unassembled WGS sequence"/>
</dbReference>
<dbReference type="AlphaFoldDB" id="A0A9W9NVN4"/>
<keyword evidence="6 7" id="KW-0349">Heme</keyword>
<feature type="transmembrane region" description="Helical" evidence="8">
    <location>
        <begin position="12"/>
        <end position="31"/>
    </location>
</feature>
<evidence type="ECO:0000256" key="1">
    <source>
        <dbReference type="ARBA" id="ARBA00001971"/>
    </source>
</evidence>
<dbReference type="GO" id="GO:0043386">
    <property type="term" value="P:mycotoxin biosynthetic process"/>
    <property type="evidence" value="ECO:0007669"/>
    <property type="project" value="UniProtKB-ARBA"/>
</dbReference>
<dbReference type="GO" id="GO:0004497">
    <property type="term" value="F:monooxygenase activity"/>
    <property type="evidence" value="ECO:0007669"/>
    <property type="project" value="UniProtKB-KW"/>
</dbReference>
<sequence length="515" mass="58896">MLDFYLNSNVFMLVYASLAALPLWYLISYLISPLRQFPGPTVAGWSNLWRMFHVRRGNYHLVIQELHKNYGPVVRIAPNVLDLDFPGLIKTIYSTKEDYLKTEFYHGSSALNNGKIIYNLFSECDPSVHSLQKRPISKYYSLNGILSLEGHIDTMIRYLCQRLDENFVDVSKDSQICDLGEWISFYTWDVVGQATFSQPIGYLEKGYDFDHTLRTANIAMDYFSFVGQMPILDHLLDKNPIYRLGPPSFGTITNISIQHLVDRLQGNDAANHDLSKPDFLDKFIEAKEKFPDVVDDMQIISYLMINMIAGADTTGITLNAAIYFSLKHPHVWERLRSEIPAYDSGSGPEVVGFKDTREFSYLNAVVREAMRCHPGAAMCLERYVPKGGLNLPDGRHVPARCVVGMNPYIIGRNESVWGKDAEEFRPERWLRDEALETEEQFQQRLRLMNNSDLTFGGGSRMCIGKHLGLLEVYKVLATIVSRYNVSLVDPSKDWVVHNSFFMRQTGINVKLSHRV</sequence>
<dbReference type="InterPro" id="IPR017972">
    <property type="entry name" value="Cyt_P450_CS"/>
</dbReference>
<dbReference type="PRINTS" id="PR00385">
    <property type="entry name" value="P450"/>
</dbReference>
<dbReference type="InterPro" id="IPR002401">
    <property type="entry name" value="Cyt_P450_E_grp-I"/>
</dbReference>
<keyword evidence="8" id="KW-0472">Membrane</keyword>
<keyword evidence="10" id="KW-1185">Reference proteome</keyword>
<comment type="similarity">
    <text evidence="2 7">Belongs to the cytochrome P450 family.</text>
</comment>
<dbReference type="Gene3D" id="1.10.630.10">
    <property type="entry name" value="Cytochrome P450"/>
    <property type="match status" value="1"/>
</dbReference>
<evidence type="ECO:0000256" key="8">
    <source>
        <dbReference type="SAM" id="Phobius"/>
    </source>
</evidence>
<evidence type="ECO:0000256" key="2">
    <source>
        <dbReference type="ARBA" id="ARBA00010617"/>
    </source>
</evidence>
<dbReference type="GO" id="GO:0020037">
    <property type="term" value="F:heme binding"/>
    <property type="evidence" value="ECO:0007669"/>
    <property type="project" value="InterPro"/>
</dbReference>
<evidence type="ECO:0000256" key="5">
    <source>
        <dbReference type="ARBA" id="ARBA00023004"/>
    </source>
</evidence>
<dbReference type="RefSeq" id="XP_056499056.1">
    <property type="nucleotide sequence ID" value="XM_056645615.1"/>
</dbReference>
<dbReference type="Pfam" id="PF00067">
    <property type="entry name" value="p450"/>
    <property type="match status" value="1"/>
</dbReference>
<dbReference type="PANTHER" id="PTHR24305">
    <property type="entry name" value="CYTOCHROME P450"/>
    <property type="match status" value="1"/>
</dbReference>
<accession>A0A9W9NVN4</accession>
<evidence type="ECO:0000313" key="9">
    <source>
        <dbReference type="EMBL" id="KAJ5226691.1"/>
    </source>
</evidence>
<proteinExistence type="inferred from homology"/>
<dbReference type="OrthoDB" id="3934656at2759"/>
<keyword evidence="8" id="KW-1133">Transmembrane helix</keyword>
<keyword evidence="8" id="KW-0812">Transmembrane</keyword>
<dbReference type="PANTHER" id="PTHR24305:SF232">
    <property type="entry name" value="P450, PUTATIVE (EUROFUNG)-RELATED"/>
    <property type="match status" value="1"/>
</dbReference>
<dbReference type="PRINTS" id="PR00463">
    <property type="entry name" value="EP450I"/>
</dbReference>
<dbReference type="InterPro" id="IPR050121">
    <property type="entry name" value="Cytochrome_P450_monoxygenase"/>
</dbReference>
<dbReference type="InterPro" id="IPR001128">
    <property type="entry name" value="Cyt_P450"/>
</dbReference>
<keyword evidence="5 6" id="KW-0408">Iron</keyword>